<dbReference type="AlphaFoldDB" id="A0A9W8I7K8"/>
<accession>A0A9W8I7K8</accession>
<protein>
    <recommendedName>
        <fullName evidence="3">Ubiquitin-like domain-containing protein</fullName>
    </recommendedName>
</protein>
<feature type="non-terminal residue" evidence="1">
    <location>
        <position position="1"/>
    </location>
</feature>
<evidence type="ECO:0000313" key="1">
    <source>
        <dbReference type="EMBL" id="KAJ2847993.1"/>
    </source>
</evidence>
<evidence type="ECO:0000313" key="2">
    <source>
        <dbReference type="Proteomes" id="UP001139887"/>
    </source>
</evidence>
<dbReference type="Proteomes" id="UP001139887">
    <property type="component" value="Unassembled WGS sequence"/>
</dbReference>
<comment type="caution">
    <text evidence="1">The sequence shown here is derived from an EMBL/GenBank/DDBJ whole genome shotgun (WGS) entry which is preliminary data.</text>
</comment>
<evidence type="ECO:0008006" key="3">
    <source>
        <dbReference type="Google" id="ProtNLM"/>
    </source>
</evidence>
<name>A0A9W8I7K8_9FUNG</name>
<reference evidence="1" key="1">
    <citation type="submission" date="2022-07" db="EMBL/GenBank/DDBJ databases">
        <title>Phylogenomic reconstructions and comparative analyses of Kickxellomycotina fungi.</title>
        <authorList>
            <person name="Reynolds N.K."/>
            <person name="Stajich J.E."/>
            <person name="Barry K."/>
            <person name="Grigoriev I.V."/>
            <person name="Crous P."/>
            <person name="Smith M.E."/>
        </authorList>
    </citation>
    <scope>NUCLEOTIDE SEQUENCE</scope>
    <source>
        <strain evidence="1">NRRL 1566</strain>
    </source>
</reference>
<sequence>GEEFSIDLGNCNTIDDVKDKLAEVAGLNDTLFRIKIYYGGEEIYFEDDNPQDPFPPAGYEDKSLVIEYISEDDSDNADSIVDL</sequence>
<dbReference type="EMBL" id="JANBUW010000231">
    <property type="protein sequence ID" value="KAJ2847993.1"/>
    <property type="molecule type" value="Genomic_DNA"/>
</dbReference>
<gene>
    <name evidence="1" type="ORF">IWW36_003558</name>
</gene>
<organism evidence="1 2">
    <name type="scientific">Coemansia brasiliensis</name>
    <dbReference type="NCBI Taxonomy" id="2650707"/>
    <lineage>
        <taxon>Eukaryota</taxon>
        <taxon>Fungi</taxon>
        <taxon>Fungi incertae sedis</taxon>
        <taxon>Zoopagomycota</taxon>
        <taxon>Kickxellomycotina</taxon>
        <taxon>Kickxellomycetes</taxon>
        <taxon>Kickxellales</taxon>
        <taxon>Kickxellaceae</taxon>
        <taxon>Coemansia</taxon>
    </lineage>
</organism>
<keyword evidence="2" id="KW-1185">Reference proteome</keyword>
<proteinExistence type="predicted"/>